<keyword evidence="4" id="KW-1185">Reference proteome</keyword>
<gene>
    <name evidence="3" type="ORF">EI16_03235</name>
</gene>
<dbReference type="Pfam" id="PF01722">
    <property type="entry name" value="BolA"/>
    <property type="match status" value="1"/>
</dbReference>
<protein>
    <submittedName>
        <fullName evidence="3">BolA family transcriptional regulator</fullName>
    </submittedName>
</protein>
<accession>A0A066ZNE2</accession>
<comment type="similarity">
    <text evidence="1 2">Belongs to the BolA/IbaG family.</text>
</comment>
<dbReference type="Proteomes" id="UP000027341">
    <property type="component" value="Unassembled WGS sequence"/>
</dbReference>
<dbReference type="STRING" id="28885.EI16_03235"/>
<dbReference type="InterPro" id="IPR002634">
    <property type="entry name" value="BolA"/>
</dbReference>
<dbReference type="EMBL" id="JMIU01000001">
    <property type="protein sequence ID" value="KDN95328.1"/>
    <property type="molecule type" value="Genomic_DNA"/>
</dbReference>
<dbReference type="PIRSF" id="PIRSF003113">
    <property type="entry name" value="BolA"/>
    <property type="match status" value="1"/>
</dbReference>
<dbReference type="PANTHER" id="PTHR46229:SF2">
    <property type="entry name" value="BOLA-LIKE PROTEIN 1"/>
    <property type="match status" value="1"/>
</dbReference>
<name>A0A066ZNE2_HYDMR</name>
<dbReference type="AlphaFoldDB" id="A0A066ZNE2"/>
<evidence type="ECO:0000256" key="1">
    <source>
        <dbReference type="ARBA" id="ARBA00005578"/>
    </source>
</evidence>
<organism evidence="3 4">
    <name type="scientific">Hydrogenovibrio marinus</name>
    <dbReference type="NCBI Taxonomy" id="28885"/>
    <lineage>
        <taxon>Bacteria</taxon>
        <taxon>Pseudomonadati</taxon>
        <taxon>Pseudomonadota</taxon>
        <taxon>Gammaproteobacteria</taxon>
        <taxon>Thiotrichales</taxon>
        <taxon>Piscirickettsiaceae</taxon>
        <taxon>Hydrogenovibrio</taxon>
    </lineage>
</organism>
<dbReference type="InterPro" id="IPR050961">
    <property type="entry name" value="BolA/IbaG_stress_morph_reg"/>
</dbReference>
<dbReference type="RefSeq" id="WP_029909328.1">
    <property type="nucleotide sequence ID" value="NZ_AP020335.1"/>
</dbReference>
<evidence type="ECO:0000313" key="3">
    <source>
        <dbReference type="EMBL" id="KDN95328.1"/>
    </source>
</evidence>
<evidence type="ECO:0000256" key="2">
    <source>
        <dbReference type="RuleBase" id="RU003860"/>
    </source>
</evidence>
<dbReference type="InterPro" id="IPR036065">
    <property type="entry name" value="BolA-like_sf"/>
</dbReference>
<dbReference type="PANTHER" id="PTHR46229">
    <property type="entry name" value="BOLA TRANSCRIPTION REGULATOR"/>
    <property type="match status" value="1"/>
</dbReference>
<dbReference type="Gene3D" id="3.30.300.90">
    <property type="entry name" value="BolA-like"/>
    <property type="match status" value="1"/>
</dbReference>
<comment type="caution">
    <text evidence="3">The sequence shown here is derived from an EMBL/GenBank/DDBJ whole genome shotgun (WGS) entry which is preliminary data.</text>
</comment>
<dbReference type="SUPFAM" id="SSF82657">
    <property type="entry name" value="BolA-like"/>
    <property type="match status" value="1"/>
</dbReference>
<proteinExistence type="inferred from homology"/>
<sequence>MSPENIRNKIQAAISGAQVVTSGEDCNFAIEVISAEFEGKTPLQRHRMVNDVFKQEFESGALHALSIKTAVPEKE</sequence>
<evidence type="ECO:0000313" key="4">
    <source>
        <dbReference type="Proteomes" id="UP000027341"/>
    </source>
</evidence>
<reference evidence="3 4" key="1">
    <citation type="submission" date="2014-04" db="EMBL/GenBank/DDBJ databases">
        <title>Draft genome sequence of Hydrogenovibrio marinus MH-110, a model organism for aerobic H2 metabolism.</title>
        <authorList>
            <person name="Cha H.J."/>
            <person name="Jo B.H."/>
            <person name="Hwang B.H."/>
        </authorList>
    </citation>
    <scope>NUCLEOTIDE SEQUENCE [LARGE SCALE GENOMIC DNA]</scope>
    <source>
        <strain evidence="3 4">MH-110</strain>
    </source>
</reference>